<keyword evidence="7" id="KW-1185">Reference proteome</keyword>
<reference evidence="6 7" key="1">
    <citation type="submission" date="2022-02" db="EMBL/GenBank/DDBJ databases">
        <title>Uncovering new skin microbiome diversity through culturing and metagenomics.</title>
        <authorList>
            <person name="Conlan S."/>
            <person name="Deming C."/>
            <person name="Nisc Comparative Sequencing Program N."/>
            <person name="Segre J.A."/>
        </authorList>
    </citation>
    <scope>NUCLEOTIDE SEQUENCE [LARGE SCALE GENOMIC DNA]</scope>
    <source>
        <strain evidence="6 7">ACRQZ</strain>
    </source>
</reference>
<dbReference type="Pfam" id="PF01212">
    <property type="entry name" value="Beta_elim_lyase"/>
    <property type="match status" value="1"/>
</dbReference>
<protein>
    <submittedName>
        <fullName evidence="6">Tryptophanase</fullName>
    </submittedName>
</protein>
<feature type="domain" description="Aromatic amino acid beta-eliminating lyase/threonine aldolase" evidence="5">
    <location>
        <begin position="56"/>
        <end position="429"/>
    </location>
</feature>
<dbReference type="EMBL" id="JAKRCV010000060">
    <property type="protein sequence ID" value="MCG7323156.1"/>
    <property type="molecule type" value="Genomic_DNA"/>
</dbReference>
<evidence type="ECO:0000256" key="3">
    <source>
        <dbReference type="ARBA" id="ARBA00022898"/>
    </source>
</evidence>
<evidence type="ECO:0000256" key="4">
    <source>
        <dbReference type="ARBA" id="ARBA00023239"/>
    </source>
</evidence>
<gene>
    <name evidence="6" type="ORF">MHL29_14825</name>
</gene>
<comment type="caution">
    <text evidence="6">The sequence shown here is derived from an EMBL/GenBank/DDBJ whole genome shotgun (WGS) entry which is preliminary data.</text>
</comment>
<dbReference type="PANTHER" id="PTHR32325">
    <property type="entry name" value="BETA-ELIMINATING LYASE-LIKE PROTEIN-RELATED"/>
    <property type="match status" value="1"/>
</dbReference>
<evidence type="ECO:0000259" key="5">
    <source>
        <dbReference type="Pfam" id="PF01212"/>
    </source>
</evidence>
<dbReference type="Gene3D" id="3.90.1150.10">
    <property type="entry name" value="Aspartate Aminotransferase, domain 1"/>
    <property type="match status" value="1"/>
</dbReference>
<dbReference type="PIRSF" id="PIRSF001386">
    <property type="entry name" value="Trpase"/>
    <property type="match status" value="1"/>
</dbReference>
<keyword evidence="4" id="KW-0456">Lyase</keyword>
<dbReference type="PANTHER" id="PTHR32325:SF4">
    <property type="entry name" value="TRYPTOPHANASE"/>
    <property type="match status" value="1"/>
</dbReference>
<organism evidence="6 7">
    <name type="scientific">Arsenicicoccus bolidensis</name>
    <dbReference type="NCBI Taxonomy" id="229480"/>
    <lineage>
        <taxon>Bacteria</taxon>
        <taxon>Bacillati</taxon>
        <taxon>Actinomycetota</taxon>
        <taxon>Actinomycetes</taxon>
        <taxon>Micrococcales</taxon>
        <taxon>Intrasporangiaceae</taxon>
        <taxon>Arsenicicoccus</taxon>
    </lineage>
</organism>
<comment type="similarity">
    <text evidence="2">Belongs to the beta-eliminating lyase family.</text>
</comment>
<accession>A0ABS9Q5K4</accession>
<name>A0ABS9Q5K4_9MICO</name>
<dbReference type="InterPro" id="IPR015424">
    <property type="entry name" value="PyrdxlP-dep_Trfase"/>
</dbReference>
<dbReference type="InterPro" id="IPR001597">
    <property type="entry name" value="ArAA_b-elim_lyase/Thr_aldolase"/>
</dbReference>
<evidence type="ECO:0000313" key="7">
    <source>
        <dbReference type="Proteomes" id="UP001521931"/>
    </source>
</evidence>
<dbReference type="SUPFAM" id="SSF53383">
    <property type="entry name" value="PLP-dependent transferases"/>
    <property type="match status" value="1"/>
</dbReference>
<dbReference type="InterPro" id="IPR011166">
    <property type="entry name" value="Beta-eliminating_lyase"/>
</dbReference>
<dbReference type="Proteomes" id="UP001521931">
    <property type="component" value="Unassembled WGS sequence"/>
</dbReference>
<evidence type="ECO:0000313" key="6">
    <source>
        <dbReference type="EMBL" id="MCG7323156.1"/>
    </source>
</evidence>
<sequence length="465" mass="51141">MDNDVCHEPQFRTVIEPFRIHSVEPLRMTTAAQRRTKAAEAHYNLFQLHAEDVLIDLLTDSGTGAMSRDQWAAIQHGDESYAGSPSYYLFRDAVRHLFPYEHVIPTHQGRAAEKIFFGVLGGPGKVVPSNTHFDTTRANIEFTGAEAVDLVIPEGHDPSLVHPFKGNLDVDRLEALLTERGDDVPVVMLTVTNNSGGGQPVSLDNIRAVCEIAHRHGKPLFLDACRFAENAWFIKEREPGQADRDVVSIIQDMAACADGMTMSAKKDPMGNIGGWLALQDDELAAACRNLLILTEGFPTYGGLAGRDLEALAQGLKETVSHDYLRYRIRSTAYLADALEHAGIPCIKPAGGHAVYIDAKAMLPHIDPLHFPGQALSVALYETGGVRACEIGSVMFARQPDGSEKPAAMELVRLAIPRRTYTQSHIDYVIEVCEQVKARAGDLRGYRIVEEPPALRHFTARFAPMT</sequence>
<dbReference type="InterPro" id="IPR015422">
    <property type="entry name" value="PyrdxlP-dep_Trfase_small"/>
</dbReference>
<dbReference type="NCBIfam" id="NF009709">
    <property type="entry name" value="PRK13238.1"/>
    <property type="match status" value="1"/>
</dbReference>
<dbReference type="RefSeq" id="WP_239265751.1">
    <property type="nucleotide sequence ID" value="NZ_JAKRCV010000060.1"/>
</dbReference>
<proteinExistence type="inferred from homology"/>
<evidence type="ECO:0000256" key="2">
    <source>
        <dbReference type="ARBA" id="ARBA00009721"/>
    </source>
</evidence>
<dbReference type="InterPro" id="IPR015421">
    <property type="entry name" value="PyrdxlP-dep_Trfase_major"/>
</dbReference>
<evidence type="ECO:0000256" key="1">
    <source>
        <dbReference type="ARBA" id="ARBA00001933"/>
    </source>
</evidence>
<comment type="cofactor">
    <cofactor evidence="1">
        <name>pyridoxal 5'-phosphate</name>
        <dbReference type="ChEBI" id="CHEBI:597326"/>
    </cofactor>
</comment>
<keyword evidence="3" id="KW-0663">Pyridoxal phosphate</keyword>
<dbReference type="Gene3D" id="3.40.640.10">
    <property type="entry name" value="Type I PLP-dependent aspartate aminotransferase-like (Major domain)"/>
    <property type="match status" value="1"/>
</dbReference>